<feature type="region of interest" description="Disordered" evidence="1">
    <location>
        <begin position="76"/>
        <end position="97"/>
    </location>
</feature>
<accession>A0A0A8JYX5</accession>
<reference evidence="2 3" key="1">
    <citation type="submission" date="2014-09" db="EMBL/GenBank/DDBJ databases">
        <title>Genome sequencing of Methyloceanibacter caenitepidi Gela4.</title>
        <authorList>
            <person name="Takeuchi M."/>
            <person name="Susumu S."/>
            <person name="Kamagata Y."/>
            <person name="Oshima K."/>
            <person name="Hattori M."/>
            <person name="Iwasaki W."/>
        </authorList>
    </citation>
    <scope>NUCLEOTIDE SEQUENCE [LARGE SCALE GENOMIC DNA]</scope>
    <source>
        <strain evidence="2 3">Gela4</strain>
    </source>
</reference>
<organism evidence="2 3">
    <name type="scientific">Methyloceanibacter caenitepidi</name>
    <dbReference type="NCBI Taxonomy" id="1384459"/>
    <lineage>
        <taxon>Bacteria</taxon>
        <taxon>Pseudomonadati</taxon>
        <taxon>Pseudomonadota</taxon>
        <taxon>Alphaproteobacteria</taxon>
        <taxon>Hyphomicrobiales</taxon>
        <taxon>Hyphomicrobiaceae</taxon>
        <taxon>Methyloceanibacter</taxon>
    </lineage>
</organism>
<proteinExistence type="predicted"/>
<dbReference type="KEGG" id="mcg:GL4_0310"/>
<dbReference type="EMBL" id="AP014648">
    <property type="protein sequence ID" value="BAQ15780.1"/>
    <property type="molecule type" value="Genomic_DNA"/>
</dbReference>
<keyword evidence="3" id="KW-1185">Reference proteome</keyword>
<name>A0A0A8JYX5_9HYPH</name>
<gene>
    <name evidence="2" type="ORF">GL4_0310</name>
</gene>
<protein>
    <submittedName>
        <fullName evidence="2">Uncharacterized protein</fullName>
    </submittedName>
</protein>
<evidence type="ECO:0000256" key="1">
    <source>
        <dbReference type="SAM" id="MobiDB-lite"/>
    </source>
</evidence>
<dbReference type="Proteomes" id="UP000031643">
    <property type="component" value="Chromosome"/>
</dbReference>
<sequence>MEAASLGPSRGADRFAGTYGKTYDPFMQADYGTFSVKIRGSKDCIADKSEIDTYAAHAAEEGTAVAGIANLLSQPAARSKQAAAPGQPKGKARHSPMRPCSGDACDVLFAERGRLEKCQILNGGQRPIKVRVTQHSGGAWTFHSLAPGVETKMSTPLGCVAANDIASFEASYVK</sequence>
<evidence type="ECO:0000313" key="3">
    <source>
        <dbReference type="Proteomes" id="UP000031643"/>
    </source>
</evidence>
<dbReference type="HOGENOM" id="CLU_1538290_0_0_5"/>
<dbReference type="STRING" id="1384459.GL4_0310"/>
<evidence type="ECO:0000313" key="2">
    <source>
        <dbReference type="EMBL" id="BAQ15780.1"/>
    </source>
</evidence>
<dbReference type="AlphaFoldDB" id="A0A0A8JYX5"/>